<keyword evidence="3 5" id="KW-0479">Metal-binding</keyword>
<dbReference type="KEGG" id="rhg:EXZ61_06110"/>
<dbReference type="AlphaFoldDB" id="A0A515EMA8"/>
<sequence>MHEVTLAQEIVAMVEAAAQREHFTEVARLRLEAGSLAGIEVGALRFALESMVGGTCLAQAAITIDEPQAIGWCSHCATEVPMQQRMDPCPRCQNYPLRPVSGHALKVLDLIVRDT</sequence>
<keyword evidence="7" id="KW-1185">Reference proteome</keyword>
<dbReference type="RefSeq" id="WP_142810030.1">
    <property type="nucleotide sequence ID" value="NZ_CP036282.1"/>
</dbReference>
<feature type="binding site" evidence="5">
    <location>
        <position position="2"/>
    </location>
    <ligand>
        <name>Ni(2+)</name>
        <dbReference type="ChEBI" id="CHEBI:49786"/>
    </ligand>
</feature>
<evidence type="ECO:0000256" key="1">
    <source>
        <dbReference type="ARBA" id="ARBA00010748"/>
    </source>
</evidence>
<dbReference type="InterPro" id="IPR020538">
    <property type="entry name" value="Hydgase_Ni_incorp_HypA/HybF_CS"/>
</dbReference>
<gene>
    <name evidence="5" type="primary">hypA</name>
    <name evidence="6" type="ORF">EXZ61_06110</name>
</gene>
<evidence type="ECO:0000256" key="2">
    <source>
        <dbReference type="ARBA" id="ARBA00022596"/>
    </source>
</evidence>
<evidence type="ECO:0000313" key="6">
    <source>
        <dbReference type="EMBL" id="QDL53781.1"/>
    </source>
</evidence>
<feature type="binding site" evidence="5">
    <location>
        <position position="89"/>
    </location>
    <ligand>
        <name>Zn(2+)</name>
        <dbReference type="ChEBI" id="CHEBI:29105"/>
    </ligand>
</feature>
<proteinExistence type="inferred from homology"/>
<dbReference type="HAMAP" id="MF_00213">
    <property type="entry name" value="HypA_HybF"/>
    <property type="match status" value="1"/>
</dbReference>
<name>A0A515EMA8_9BURK</name>
<evidence type="ECO:0000256" key="3">
    <source>
        <dbReference type="ARBA" id="ARBA00022723"/>
    </source>
</evidence>
<reference evidence="7" key="1">
    <citation type="submission" date="2019-02" db="EMBL/GenBank/DDBJ databases">
        <title>Complete genome sequence of Rhodoferax sp. Gr-4.</title>
        <authorList>
            <person name="Jin L."/>
        </authorList>
    </citation>
    <scope>NUCLEOTIDE SEQUENCE [LARGE SCALE GENOMIC DNA]</scope>
    <source>
        <strain evidence="7">Gr-4</strain>
    </source>
</reference>
<feature type="binding site" evidence="5">
    <location>
        <position position="73"/>
    </location>
    <ligand>
        <name>Zn(2+)</name>
        <dbReference type="ChEBI" id="CHEBI:29105"/>
    </ligand>
</feature>
<dbReference type="PIRSF" id="PIRSF004761">
    <property type="entry name" value="Hydrgn_mat_HypA"/>
    <property type="match status" value="1"/>
</dbReference>
<comment type="similarity">
    <text evidence="1 5">Belongs to the HypA/HybF family.</text>
</comment>
<dbReference type="PANTHER" id="PTHR34535">
    <property type="entry name" value="HYDROGENASE MATURATION FACTOR HYPA"/>
    <property type="match status" value="1"/>
</dbReference>
<protein>
    <recommendedName>
        <fullName evidence="5">Hydrogenase maturation factor HypA</fullName>
    </recommendedName>
</protein>
<dbReference type="PANTHER" id="PTHR34535:SF3">
    <property type="entry name" value="HYDROGENASE MATURATION FACTOR HYPA"/>
    <property type="match status" value="1"/>
</dbReference>
<evidence type="ECO:0000313" key="7">
    <source>
        <dbReference type="Proteomes" id="UP000317365"/>
    </source>
</evidence>
<accession>A0A515EMA8</accession>
<dbReference type="EMBL" id="CP036282">
    <property type="protein sequence ID" value="QDL53781.1"/>
    <property type="molecule type" value="Genomic_DNA"/>
</dbReference>
<dbReference type="Pfam" id="PF01155">
    <property type="entry name" value="HypA"/>
    <property type="match status" value="1"/>
</dbReference>
<comment type="function">
    <text evidence="5">Involved in the maturation of [NiFe] hydrogenases. Required for nickel insertion into the metal center of the hydrogenase.</text>
</comment>
<dbReference type="PROSITE" id="PS01249">
    <property type="entry name" value="HYPA"/>
    <property type="match status" value="1"/>
</dbReference>
<evidence type="ECO:0000256" key="4">
    <source>
        <dbReference type="ARBA" id="ARBA00022833"/>
    </source>
</evidence>
<feature type="binding site" evidence="5">
    <location>
        <position position="92"/>
    </location>
    <ligand>
        <name>Zn(2+)</name>
        <dbReference type="ChEBI" id="CHEBI:29105"/>
    </ligand>
</feature>
<dbReference type="Proteomes" id="UP000317365">
    <property type="component" value="Chromosome"/>
</dbReference>
<dbReference type="GO" id="GO:0016151">
    <property type="term" value="F:nickel cation binding"/>
    <property type="evidence" value="ECO:0007669"/>
    <property type="project" value="UniProtKB-UniRule"/>
</dbReference>
<dbReference type="Gene3D" id="3.30.2320.80">
    <property type="match status" value="1"/>
</dbReference>
<reference evidence="7" key="2">
    <citation type="journal article" date="2020" name="Int. J. Syst. Evol. Microbiol.">
        <title>Genomic insights into a novel species Rhodoferax aquaticus sp. nov., isolated from freshwater.</title>
        <authorList>
            <person name="Li T."/>
            <person name="Zhuo Y."/>
            <person name="Jin C.Z."/>
            <person name="Wu X."/>
            <person name="Ko S.R."/>
            <person name="Jin F.J."/>
            <person name="Ahn C.Y."/>
            <person name="Oh H.M."/>
            <person name="Lee H.G."/>
            <person name="Jin L."/>
        </authorList>
    </citation>
    <scope>NUCLEOTIDE SEQUENCE [LARGE SCALE GENOMIC DNA]</scope>
    <source>
        <strain evidence="7">Gr-4</strain>
    </source>
</reference>
<keyword evidence="2 5" id="KW-0533">Nickel</keyword>
<feature type="binding site" evidence="5">
    <location>
        <position position="76"/>
    </location>
    <ligand>
        <name>Zn(2+)</name>
        <dbReference type="ChEBI" id="CHEBI:29105"/>
    </ligand>
</feature>
<organism evidence="6 7">
    <name type="scientific">Rhodoferax aquaticus</name>
    <dbReference type="NCBI Taxonomy" id="2527691"/>
    <lineage>
        <taxon>Bacteria</taxon>
        <taxon>Pseudomonadati</taxon>
        <taxon>Pseudomonadota</taxon>
        <taxon>Betaproteobacteria</taxon>
        <taxon>Burkholderiales</taxon>
        <taxon>Comamonadaceae</taxon>
        <taxon>Rhodoferax</taxon>
    </lineage>
</organism>
<evidence type="ECO:0000256" key="5">
    <source>
        <dbReference type="HAMAP-Rule" id="MF_00213"/>
    </source>
</evidence>
<dbReference type="GO" id="GO:0051604">
    <property type="term" value="P:protein maturation"/>
    <property type="evidence" value="ECO:0007669"/>
    <property type="project" value="InterPro"/>
</dbReference>
<dbReference type="InterPro" id="IPR000688">
    <property type="entry name" value="HypA/HybF"/>
</dbReference>
<dbReference type="GO" id="GO:0008270">
    <property type="term" value="F:zinc ion binding"/>
    <property type="evidence" value="ECO:0007669"/>
    <property type="project" value="UniProtKB-UniRule"/>
</dbReference>
<keyword evidence="4 5" id="KW-0862">Zinc</keyword>